<dbReference type="GO" id="GO:0006508">
    <property type="term" value="P:proteolysis"/>
    <property type="evidence" value="ECO:0007669"/>
    <property type="project" value="UniProtKB-KW"/>
</dbReference>
<dbReference type="VEuPathDB" id="CryptoDB:Cvel_16572"/>
<evidence type="ECO:0000256" key="3">
    <source>
        <dbReference type="ARBA" id="ARBA00022670"/>
    </source>
</evidence>
<evidence type="ECO:0000256" key="6">
    <source>
        <dbReference type="ARBA" id="ARBA00022807"/>
    </source>
</evidence>
<dbReference type="PANTHER" id="PTHR13367">
    <property type="entry name" value="UBIQUITIN THIOESTERASE"/>
    <property type="match status" value="1"/>
</dbReference>
<evidence type="ECO:0000259" key="8">
    <source>
        <dbReference type="Pfam" id="PF12359"/>
    </source>
</evidence>
<sequence length="2427" mass="271488">MKETELVRGYPHAGSLETCRAWMRFGERASKFPSLSPAFSKFFAFCRSGVQWSIGRDGTVCEGNIGVRWEDEQGSAVLCEAEAGGRVRLRVLGLDASAFSGNLSPESPPKPQIHECGEVCNGGVTETLTLARTLIEKDNGRRRQDKKAQRNGPRILAAAVQAAATAPTNQLLVLDEDDAFFSERLALFNKHASQKPPTVEADDPSKLQKHEWTLFYSLAVELLRIFLRSPCRGVSLESDSEDEDAEDDVVMDVQHREELRILTESSDENSWFLWLLLDLELQIADVLGEAYTTNPGDKVEFLNKAMTVSQTAARRAVALTNGMAVRVAKETVGAVRSRLEEARRGFWQEMCKAACLSPEVLLKETELPRKDPVVHANFLPQERIDALACVRSLEGRRQESTVNMGKHMNGLATGMGPMGRVDGPELLLRLRAVERTVFGWLDIVIRDVRLECFRSFLHDLNQLDQLLRRYTETLNTFLSSKEPDVKETARSLPLSVLQSRETLVHWAAYCVAHAHLEADRGLGGLRIPIPLERADLWRLSVGTREAEDVLVQVDWYISRRGDGGVGRGLFALDKPDATLRWVDLFAQKEMGAPLRAGVKEERDREKKRRANFWAELQAKKQRLRDLRSQLSVAKVEEKRALDDYQWHVNTDTYASNRKWQIYRQKQSSVQSLEAQIENTNNDIPKTIFHLLPRGDRDALRVLFFLQTPSSLRVFARLSVAAQQVTLPRPFAPHLSPSERQKIRSLVTVTALQFDWRSHYDTFKDNWNVPSPAVIDPIVELFSNTQQVPKHWGPKKVDQISSGTDCEWYSDFTSDGAVPQLGWRGGLFQEHDWYENGLFNPFALRGTTEEVVDLFHTEPLGDLWGLSHEEDQTLKSSQQLRQVLSSFTVMNAVVRTDRDNIAVARQDVRPLWLDSDVWLAVGNLRAAKMTQISSLCSALWEDRLPLELPFVQVLVSHLLYQVGEVFSPAGGAEDSRFMWRHTLVPCDAATRSHHEPVLSEALSKVAEVLREQPRRHLAMFLLCPLVGFLRGQDEETYCAVADDLASTARRWAEMKEDEIRQGEREAGDEAVERQRGRRMMEATFLGYAALTKYDGSMSIEAVEELCVGLAVMHLRVQTGGTQRRCLEVLRHVYGRCLEIVTRRMGEILQVGGESLGRVLTEMARKVLGCGVVPVGTEIQWNRVGDSAQSCCFDAVTVAGSLLSINLATGCVLLDGHPPSTLPVSVTSNKLFMRTFGCAKFEVVRDSSGVMTTTAPVDGCFYTFLPLQNGAELRVTERASSTGAERRTDCSLQLLDHEGKWAAGLPRRLRELCSHWYSHSDQTVVMRGKMYFEREARHLLVGGGVAASMQWVCADVPLSLRAGSHKADKWRQLAQDAYHGRFGRHVILPVGCTGTVSRVLQQLQAVEDPEFIHVKEEPRGWGGKGKEVESESGKRPVLRFELPRVNDLSFRLVVESGRRCRLLCANLRGWRVSDCQLLLLPDCLYNFTQYLVLVRDEIGAEMSCGGQQTSLLLVPDGIVRSEGNTVTVSRPPGSGDKRVLHKVEVHPLFKDLRPLDPSGRLQLSLLHAAMSSLLEEERLSARGVQEAIRLVRACGDNVPLRQAERNKLDEIAVFANTQSSLQQADGHGLRLAVDAAFRRKAETEYLFSADADLNVFEDDPQEAKRLPHLSFGESPELQAAATRYKALEAEGPGSPLWNFRTVLLPQEKERAFGRPSVDRKGQTAAALRCERPAVGCTLVTPKPFLSHLSKEASDLDARTREQLISLLHQTKKRKRHGAGSVATFPLTQTTPAAASRLGGTMLKEQNRSWEKHQLRSAETTELGCSLTELKQILLSHLASVNEAERNLSACLLRVLWDVQGANSVGDCFSCNASVELFQEAGLRGRASLVDIARCAFDRERVLWLQPFLSSEGVRMVMQGCLSWLQLCSLAGLLARTASLCNHGGGGGASVEEHKLEEIQRALECSRRGWEPRDYPRWVAFEVDQQISIRVKQGSVACTLLREPDGIVQLNMGEGKTRVILPMLVLELTGKKKNLVRCNFLSQLLGDAWRHFREALQASPVFGLLLMRLPFFRQLKVPSRLWQRVGVQLRECRRSGGCLFVAPEHRLSLQLKAVESGSMASCPSDFEENALMELNKVLGDHLEGESVVDLIDESDRLLDPHYQLIYACGLQQGLPAGPERWQAAQAVSRVLGRLERFPRVLSVLQREGVSTLTANQRGKAAGGNVRASGVLSSRISYHETLPSFRRPEIGSFPSFLLAERDSAGFSLVSQRDLTRRVLEGILEDPPYDIQWLPELIRSLSEEERQQFLAFLSEAEATVDSLSPVVSKHLDEFGKRNAVLALRGFLVFDPLWHALSRRPSVDFGLRTADTTATGCHKTRMAVPYRGADTPALRAEFKNPDSAISFTLLAYYNDGLTETQVKETFVVFLRLG</sequence>
<protein>
    <recommendedName>
        <fullName evidence="2">ubiquitinyl hydrolase 1</fullName>
        <ecNumber evidence="2">3.4.19.12</ecNumber>
    </recommendedName>
</protein>
<dbReference type="InterPro" id="IPR051346">
    <property type="entry name" value="OTU_Deubiquitinase"/>
</dbReference>
<evidence type="ECO:0000256" key="1">
    <source>
        <dbReference type="ARBA" id="ARBA00000707"/>
    </source>
</evidence>
<accession>A0A0G4FEA7</accession>
<feature type="domain" description="DUF3638" evidence="7">
    <location>
        <begin position="1965"/>
        <end position="2188"/>
    </location>
</feature>
<feature type="domain" description="DUF3645" evidence="8">
    <location>
        <begin position="2373"/>
        <end position="2402"/>
    </location>
</feature>
<dbReference type="GO" id="GO:0004843">
    <property type="term" value="F:cysteine-type deubiquitinase activity"/>
    <property type="evidence" value="ECO:0007669"/>
    <property type="project" value="UniProtKB-EC"/>
</dbReference>
<evidence type="ECO:0000256" key="2">
    <source>
        <dbReference type="ARBA" id="ARBA00012759"/>
    </source>
</evidence>
<evidence type="ECO:0000259" key="7">
    <source>
        <dbReference type="Pfam" id="PF12340"/>
    </source>
</evidence>
<dbReference type="Pfam" id="PF12359">
    <property type="entry name" value="DUF3645"/>
    <property type="match status" value="1"/>
</dbReference>
<reference evidence="9" key="1">
    <citation type="submission" date="2014-11" db="EMBL/GenBank/DDBJ databases">
        <authorList>
            <person name="Otto D Thomas"/>
            <person name="Naeem Raeece"/>
        </authorList>
    </citation>
    <scope>NUCLEOTIDE SEQUENCE</scope>
</reference>
<keyword evidence="3" id="KW-0645">Protease</keyword>
<dbReference type="InterPro" id="IPR022099">
    <property type="entry name" value="DUF3638"/>
</dbReference>
<proteinExistence type="predicted"/>
<keyword evidence="4" id="KW-0833">Ubl conjugation pathway</keyword>
<comment type="catalytic activity">
    <reaction evidence="1">
        <text>Thiol-dependent hydrolysis of ester, thioester, amide, peptide and isopeptide bonds formed by the C-terminal Gly of ubiquitin (a 76-residue protein attached to proteins as an intracellular targeting signal).</text>
        <dbReference type="EC" id="3.4.19.12"/>
    </reaction>
</comment>
<evidence type="ECO:0000256" key="5">
    <source>
        <dbReference type="ARBA" id="ARBA00022801"/>
    </source>
</evidence>
<dbReference type="EC" id="3.4.19.12" evidence="2"/>
<name>A0A0G4FEA7_9ALVE</name>
<dbReference type="InterPro" id="IPR022105">
    <property type="entry name" value="DUF3645"/>
</dbReference>
<evidence type="ECO:0000256" key="4">
    <source>
        <dbReference type="ARBA" id="ARBA00022786"/>
    </source>
</evidence>
<dbReference type="EMBL" id="CDMZ01000311">
    <property type="protein sequence ID" value="CEM11540.1"/>
    <property type="molecule type" value="Genomic_DNA"/>
</dbReference>
<dbReference type="PANTHER" id="PTHR13367:SF33">
    <property type="entry name" value="P-LOOP CONTAINING NUCLEOSIDE TRIPHOSPHATE HYDROLASE PROTEIN"/>
    <property type="match status" value="1"/>
</dbReference>
<organism evidence="9">
    <name type="scientific">Chromera velia CCMP2878</name>
    <dbReference type="NCBI Taxonomy" id="1169474"/>
    <lineage>
        <taxon>Eukaryota</taxon>
        <taxon>Sar</taxon>
        <taxon>Alveolata</taxon>
        <taxon>Colpodellida</taxon>
        <taxon>Chromeraceae</taxon>
        <taxon>Chromera</taxon>
    </lineage>
</organism>
<evidence type="ECO:0000313" key="9">
    <source>
        <dbReference type="EMBL" id="CEM11540.1"/>
    </source>
</evidence>
<dbReference type="Pfam" id="PF12340">
    <property type="entry name" value="DUF3638"/>
    <property type="match status" value="1"/>
</dbReference>
<keyword evidence="6" id="KW-0788">Thiol protease</keyword>
<gene>
    <name evidence="9" type="ORF">Cvel_16572</name>
</gene>
<keyword evidence="5" id="KW-0378">Hydrolase</keyword>